<dbReference type="OrthoDB" id="447228at2759"/>
<reference evidence="3 4" key="1">
    <citation type="submission" date="2020-04" db="EMBL/GenBank/DDBJ databases">
        <title>Perkinsus olseni comparative genomics.</title>
        <authorList>
            <person name="Bogema D.R."/>
        </authorList>
    </citation>
    <scope>NUCLEOTIDE SEQUENCE [LARGE SCALE GENOMIC DNA]</scope>
    <source>
        <strain evidence="3">00978-12</strain>
    </source>
</reference>
<feature type="signal peptide" evidence="2">
    <location>
        <begin position="1"/>
        <end position="19"/>
    </location>
</feature>
<gene>
    <name evidence="3" type="ORF">FOZ60_015301</name>
</gene>
<keyword evidence="2" id="KW-0732">Signal</keyword>
<feature type="region of interest" description="Disordered" evidence="1">
    <location>
        <begin position="82"/>
        <end position="105"/>
    </location>
</feature>
<organism evidence="3 4">
    <name type="scientific">Perkinsus olseni</name>
    <name type="common">Perkinsus atlanticus</name>
    <dbReference type="NCBI Taxonomy" id="32597"/>
    <lineage>
        <taxon>Eukaryota</taxon>
        <taxon>Sar</taxon>
        <taxon>Alveolata</taxon>
        <taxon>Perkinsozoa</taxon>
        <taxon>Perkinsea</taxon>
        <taxon>Perkinsida</taxon>
        <taxon>Perkinsidae</taxon>
        <taxon>Perkinsus</taxon>
    </lineage>
</organism>
<proteinExistence type="predicted"/>
<protein>
    <submittedName>
        <fullName evidence="3">Uncharacterized protein</fullName>
    </submittedName>
</protein>
<evidence type="ECO:0000313" key="4">
    <source>
        <dbReference type="Proteomes" id="UP000541610"/>
    </source>
</evidence>
<evidence type="ECO:0000256" key="1">
    <source>
        <dbReference type="SAM" id="MobiDB-lite"/>
    </source>
</evidence>
<dbReference type="Proteomes" id="UP000541610">
    <property type="component" value="Unassembled WGS sequence"/>
</dbReference>
<comment type="caution">
    <text evidence="3">The sequence shown here is derived from an EMBL/GenBank/DDBJ whole genome shotgun (WGS) entry which is preliminary data.</text>
</comment>
<accession>A0A7J6N684</accession>
<dbReference type="PANTHER" id="PTHR36493:SF3">
    <property type="entry name" value="CHITIN-BINDING TYPE-4 DOMAIN-CONTAINING PROTEIN"/>
    <property type="match status" value="1"/>
</dbReference>
<evidence type="ECO:0000256" key="2">
    <source>
        <dbReference type="SAM" id="SignalP"/>
    </source>
</evidence>
<feature type="compositionally biased region" description="Low complexity" evidence="1">
    <location>
        <begin position="92"/>
        <end position="105"/>
    </location>
</feature>
<dbReference type="PANTHER" id="PTHR36493">
    <property type="entry name" value="NEUROBLAST DIFFERENTIATION-ASSOCIATED PROTEIN AHNAK-LIKE PROTEIN"/>
    <property type="match status" value="1"/>
</dbReference>
<evidence type="ECO:0000313" key="3">
    <source>
        <dbReference type="EMBL" id="KAF4679266.1"/>
    </source>
</evidence>
<name>A0A7J6N684_PEROL</name>
<dbReference type="AlphaFoldDB" id="A0A7J6N684"/>
<dbReference type="EMBL" id="JABANP010000760">
    <property type="protein sequence ID" value="KAF4679266.1"/>
    <property type="molecule type" value="Genomic_DNA"/>
</dbReference>
<feature type="chain" id="PRO_5029622304" evidence="2">
    <location>
        <begin position="20"/>
        <end position="299"/>
    </location>
</feature>
<feature type="region of interest" description="Disordered" evidence="1">
    <location>
        <begin position="143"/>
        <end position="204"/>
    </location>
</feature>
<sequence>MRFATATFIAVASASLVAAEDSCISLCNDVEGCKIAKYGSYCKSWKSPAVCFGLLKKADGSVCFQPTDKDCVGEPVACSAVSSTPVPHRTEAPATTTAAPVTTTAAPVTTTAAPVTTTAAPVTTTAAPVTTTAAPVTTTAAPVTTTEAPATTTEAPVTTTAAPTTTTTAAPTTTTAKPTTTTTQAPTTTTAKPTTTTTQAPTTTTTTAPAFGGVFCGNVMGQSFNINFENGQATINVMGMKMHADYKVNGSEMEFSNYDQTLSKLMHMMHIDAVKATIIDANDVHVSIGALIDTTLTRC</sequence>